<evidence type="ECO:0000313" key="2">
    <source>
        <dbReference type="EMBL" id="GFY64562.1"/>
    </source>
</evidence>
<feature type="compositionally biased region" description="Low complexity" evidence="1">
    <location>
        <begin position="74"/>
        <end position="85"/>
    </location>
</feature>
<dbReference type="EMBL" id="BMAV01015310">
    <property type="protein sequence ID" value="GFY64562.1"/>
    <property type="molecule type" value="Genomic_DNA"/>
</dbReference>
<evidence type="ECO:0000313" key="3">
    <source>
        <dbReference type="Proteomes" id="UP000886998"/>
    </source>
</evidence>
<reference evidence="2" key="1">
    <citation type="submission" date="2020-08" db="EMBL/GenBank/DDBJ databases">
        <title>Multicomponent nature underlies the extraordinary mechanical properties of spider dragline silk.</title>
        <authorList>
            <person name="Kono N."/>
            <person name="Nakamura H."/>
            <person name="Mori M."/>
            <person name="Yoshida Y."/>
            <person name="Ohtoshi R."/>
            <person name="Malay A.D."/>
            <person name="Moran D.A.P."/>
            <person name="Tomita M."/>
            <person name="Numata K."/>
            <person name="Arakawa K."/>
        </authorList>
    </citation>
    <scope>NUCLEOTIDE SEQUENCE</scope>
</reference>
<accession>A0A8X6Y5D0</accession>
<dbReference type="Proteomes" id="UP000886998">
    <property type="component" value="Unassembled WGS sequence"/>
</dbReference>
<dbReference type="AlphaFoldDB" id="A0A8X6Y5D0"/>
<organism evidence="2 3">
    <name type="scientific">Trichonephila inaurata madagascariensis</name>
    <dbReference type="NCBI Taxonomy" id="2747483"/>
    <lineage>
        <taxon>Eukaryota</taxon>
        <taxon>Metazoa</taxon>
        <taxon>Ecdysozoa</taxon>
        <taxon>Arthropoda</taxon>
        <taxon>Chelicerata</taxon>
        <taxon>Arachnida</taxon>
        <taxon>Araneae</taxon>
        <taxon>Araneomorphae</taxon>
        <taxon>Entelegynae</taxon>
        <taxon>Araneoidea</taxon>
        <taxon>Nephilidae</taxon>
        <taxon>Trichonephila</taxon>
        <taxon>Trichonephila inaurata</taxon>
    </lineage>
</organism>
<name>A0A8X6Y5D0_9ARAC</name>
<feature type="region of interest" description="Disordered" evidence="1">
    <location>
        <begin position="69"/>
        <end position="107"/>
    </location>
</feature>
<comment type="caution">
    <text evidence="2">The sequence shown here is derived from an EMBL/GenBank/DDBJ whole genome shotgun (WGS) entry which is preliminary data.</text>
</comment>
<protein>
    <submittedName>
        <fullName evidence="2">Uncharacterized protein</fullName>
    </submittedName>
</protein>
<keyword evidence="3" id="KW-1185">Reference proteome</keyword>
<sequence>MVRPLARSTQVRTCSSRPRINSSTRALFQFFSLLESRHIFEYFGNDYFLVGFLVVQSLLRRFAMTGRKDRTGGSASNNSYENSSSDAEESENNDERNWSRKSSSGESVDSCFALKPLSDNLNLIRTIFKRIIVDKRIGKSINKEQNQFEICNSETFLNDKSAANGLVAHFQFTSWLNFTSEDRTILKRACNVISMVVIILTSETQSWPNLSAFREYHLVLDLLDLSKSLRPVALYSQMLKEGNKG</sequence>
<gene>
    <name evidence="2" type="ORF">TNIN_98371</name>
</gene>
<dbReference type="OrthoDB" id="10584370at2759"/>
<evidence type="ECO:0000256" key="1">
    <source>
        <dbReference type="SAM" id="MobiDB-lite"/>
    </source>
</evidence>
<proteinExistence type="predicted"/>